<evidence type="ECO:0000313" key="3">
    <source>
        <dbReference type="EMBL" id="MCT7376858.1"/>
    </source>
</evidence>
<protein>
    <submittedName>
        <fullName evidence="3">Uncharacterized protein</fullName>
    </submittedName>
</protein>
<accession>A0ABT2LTA8</accession>
<gene>
    <name evidence="3" type="ORF">N5A92_17650</name>
</gene>
<dbReference type="Proteomes" id="UP001320831">
    <property type="component" value="Unassembled WGS sequence"/>
</dbReference>
<feature type="region of interest" description="Disordered" evidence="1">
    <location>
        <begin position="58"/>
        <end position="77"/>
    </location>
</feature>
<reference evidence="3 4" key="1">
    <citation type="submission" date="2022-09" db="EMBL/GenBank/DDBJ databases">
        <title>Chelativorans salina sp. nov., a novel slightly halophilic bacterium isolated from a saline lake sediment enrichment.</title>
        <authorList>
            <person name="Gao L."/>
            <person name="Fang B.-Z."/>
            <person name="Li W.-J."/>
        </authorList>
    </citation>
    <scope>NUCLEOTIDE SEQUENCE [LARGE SCALE GENOMIC DNA]</scope>
    <source>
        <strain evidence="3 4">EGI FJ00035</strain>
    </source>
</reference>
<evidence type="ECO:0000256" key="1">
    <source>
        <dbReference type="SAM" id="MobiDB-lite"/>
    </source>
</evidence>
<feature type="chain" id="PRO_5045208982" evidence="2">
    <location>
        <begin position="22"/>
        <end position="124"/>
    </location>
</feature>
<dbReference type="RefSeq" id="WP_260905084.1">
    <property type="nucleotide sequence ID" value="NZ_JAOCZP010000005.1"/>
</dbReference>
<proteinExistence type="predicted"/>
<organism evidence="3 4">
    <name type="scientific">Chelativorans salis</name>
    <dbReference type="NCBI Taxonomy" id="2978478"/>
    <lineage>
        <taxon>Bacteria</taxon>
        <taxon>Pseudomonadati</taxon>
        <taxon>Pseudomonadota</taxon>
        <taxon>Alphaproteobacteria</taxon>
        <taxon>Hyphomicrobiales</taxon>
        <taxon>Phyllobacteriaceae</taxon>
        <taxon>Chelativorans</taxon>
    </lineage>
</organism>
<evidence type="ECO:0000313" key="4">
    <source>
        <dbReference type="Proteomes" id="UP001320831"/>
    </source>
</evidence>
<keyword evidence="4" id="KW-1185">Reference proteome</keyword>
<dbReference type="EMBL" id="JAOCZP010000005">
    <property type="protein sequence ID" value="MCT7376858.1"/>
    <property type="molecule type" value="Genomic_DNA"/>
</dbReference>
<feature type="signal peptide" evidence="2">
    <location>
        <begin position="1"/>
        <end position="21"/>
    </location>
</feature>
<sequence length="124" mass="12788">MHKSLIILAGLCLLGAGTAAAQDFKPSNANALPGDPGQQAVYTGETVTIATIHRGFNASDAFGPNEQNSVPRHSVRPPDIEKAEGALVTSSTTVASRHSGYSAADHFGPSARNDCCGVAFPARK</sequence>
<keyword evidence="2" id="KW-0732">Signal</keyword>
<evidence type="ECO:0000256" key="2">
    <source>
        <dbReference type="SAM" id="SignalP"/>
    </source>
</evidence>
<name>A0ABT2LTA8_9HYPH</name>
<comment type="caution">
    <text evidence="3">The sequence shown here is derived from an EMBL/GenBank/DDBJ whole genome shotgun (WGS) entry which is preliminary data.</text>
</comment>